<accession>M0KYM0</accession>
<evidence type="ECO:0000313" key="1">
    <source>
        <dbReference type="EMBL" id="EMA24880.1"/>
    </source>
</evidence>
<comment type="caution">
    <text evidence="1">The sequence shown here is derived from an EMBL/GenBank/DDBJ whole genome shotgun (WGS) entry which is preliminary data.</text>
</comment>
<proteinExistence type="predicted"/>
<name>M0KYM0_9EURY</name>
<protein>
    <submittedName>
        <fullName evidence="1">Uncharacterized protein</fullName>
    </submittedName>
</protein>
<sequence length="62" mass="7066">MCEIDFIATFGTGIEHEFDRPLEELDHEALADAAEEYFDGLSESELRSLYRDSQIEVDDPIA</sequence>
<organism evidence="1 2">
    <name type="scientific">Haloarcula marismortui ATCC 33799</name>
    <dbReference type="NCBI Taxonomy" id="662475"/>
    <lineage>
        <taxon>Archaea</taxon>
        <taxon>Methanobacteriati</taxon>
        <taxon>Methanobacteriota</taxon>
        <taxon>Stenosarchaea group</taxon>
        <taxon>Halobacteria</taxon>
        <taxon>Halobacteriales</taxon>
        <taxon>Haloarculaceae</taxon>
        <taxon>Haloarcula</taxon>
    </lineage>
</organism>
<reference evidence="1 2" key="1">
    <citation type="journal article" date="2014" name="PLoS Genet.">
        <title>Phylogenetically driven sequencing of extremely halophilic archaea reveals strategies for static and dynamic osmo-response.</title>
        <authorList>
            <person name="Becker E.A."/>
            <person name="Seitzer P.M."/>
            <person name="Tritt A."/>
            <person name="Larsen D."/>
            <person name="Krusor M."/>
            <person name="Yao A.I."/>
            <person name="Wu D."/>
            <person name="Madern D."/>
            <person name="Eisen J.A."/>
            <person name="Darling A.E."/>
            <person name="Facciotti M.T."/>
        </authorList>
    </citation>
    <scope>NUCLEOTIDE SEQUENCE [LARGE SCALE GENOMIC DNA]</scope>
    <source>
        <strain evidence="1 2">ATCC 33799</strain>
    </source>
</reference>
<gene>
    <name evidence="1" type="ORF">C435_03268</name>
</gene>
<keyword evidence="2" id="KW-1185">Reference proteome</keyword>
<dbReference type="Proteomes" id="UP000011687">
    <property type="component" value="Unassembled WGS sequence"/>
</dbReference>
<evidence type="ECO:0000313" key="2">
    <source>
        <dbReference type="Proteomes" id="UP000011687"/>
    </source>
</evidence>
<dbReference type="EMBL" id="AOLS01000016">
    <property type="protein sequence ID" value="EMA24880.1"/>
    <property type="molecule type" value="Genomic_DNA"/>
</dbReference>
<dbReference type="RefSeq" id="WP_007188070.1">
    <property type="nucleotide sequence ID" value="NZ_AOLS01000016.1"/>
</dbReference>
<dbReference type="AlphaFoldDB" id="M0KYM0"/>
<dbReference type="PATRIC" id="fig|662475.6.peg.639"/>